<reference evidence="2 3" key="1">
    <citation type="submission" date="2023-07" db="EMBL/GenBank/DDBJ databases">
        <title>Genomic Encyclopedia of Type Strains, Phase IV (KMG-IV): sequencing the most valuable type-strain genomes for metagenomic binning, comparative biology and taxonomic classification.</title>
        <authorList>
            <person name="Goeker M."/>
        </authorList>
    </citation>
    <scope>NUCLEOTIDE SEQUENCE [LARGE SCALE GENOMIC DNA]</scope>
    <source>
        <strain evidence="2 3">DSM 18695</strain>
    </source>
</reference>
<name>A0ABU0IST9_9CAUL</name>
<dbReference type="Proteomes" id="UP001228905">
    <property type="component" value="Unassembled WGS sequence"/>
</dbReference>
<keyword evidence="1" id="KW-0732">Signal</keyword>
<accession>A0ABU0IST9</accession>
<evidence type="ECO:0000313" key="3">
    <source>
        <dbReference type="Proteomes" id="UP001228905"/>
    </source>
</evidence>
<comment type="caution">
    <text evidence="2">The sequence shown here is derived from an EMBL/GenBank/DDBJ whole genome shotgun (WGS) entry which is preliminary data.</text>
</comment>
<keyword evidence="3" id="KW-1185">Reference proteome</keyword>
<sequence length="351" mass="38812">MRLTPLACLTALAFLFAAAPVAKACTPTYPTPENIEQDNVRARYLMPNVWEQARKAADIAIARADYVDGPETDAPEYARGPDNLSGEDLRPVRYFFTVVRVLKGAPPQRFAFQPAETLMLWRGRPNTWMTRWNESLFSLFHVARGDREFWRRGTGSMGWFSNGPGDCSNQIAFRTEPLYLVMRDEAGVTLLADVLDDNDPLPDLIEAYANDPAAPVFYSLPLADYLKLDGPLLRVRVTRCEPLAAVILEEMKGYGIDAYAVGEQLFPEGRGDISIPGCRRGGEYLFDDGPNSSVGLQIFDSSGLYPIDGDWVTFDDSGMAIRFEGPKRVLLADVRRLAKPSTPASSSSPSG</sequence>
<dbReference type="RefSeq" id="WP_307348494.1">
    <property type="nucleotide sequence ID" value="NZ_JAUSVS010000002.1"/>
</dbReference>
<feature type="chain" id="PRO_5046038614" evidence="1">
    <location>
        <begin position="25"/>
        <end position="351"/>
    </location>
</feature>
<dbReference type="EMBL" id="JAUSVS010000002">
    <property type="protein sequence ID" value="MDQ0464099.1"/>
    <property type="molecule type" value="Genomic_DNA"/>
</dbReference>
<gene>
    <name evidence="2" type="ORF">QO010_001870</name>
</gene>
<feature type="signal peptide" evidence="1">
    <location>
        <begin position="1"/>
        <end position="24"/>
    </location>
</feature>
<organism evidence="2 3">
    <name type="scientific">Caulobacter ginsengisoli</name>
    <dbReference type="NCBI Taxonomy" id="400775"/>
    <lineage>
        <taxon>Bacteria</taxon>
        <taxon>Pseudomonadati</taxon>
        <taxon>Pseudomonadota</taxon>
        <taxon>Alphaproteobacteria</taxon>
        <taxon>Caulobacterales</taxon>
        <taxon>Caulobacteraceae</taxon>
        <taxon>Caulobacter</taxon>
    </lineage>
</organism>
<protein>
    <submittedName>
        <fullName evidence="2">Uncharacterized protein</fullName>
    </submittedName>
</protein>
<evidence type="ECO:0000313" key="2">
    <source>
        <dbReference type="EMBL" id="MDQ0464099.1"/>
    </source>
</evidence>
<proteinExistence type="predicted"/>
<evidence type="ECO:0000256" key="1">
    <source>
        <dbReference type="SAM" id="SignalP"/>
    </source>
</evidence>